<accession>A0A915DP44</accession>
<name>A0A915DP44_9BILA</name>
<keyword evidence="1" id="KW-1185">Reference proteome</keyword>
<reference evidence="2" key="1">
    <citation type="submission" date="2022-11" db="UniProtKB">
        <authorList>
            <consortium name="WormBaseParasite"/>
        </authorList>
    </citation>
    <scope>IDENTIFICATION</scope>
</reference>
<dbReference type="AlphaFoldDB" id="A0A915DP44"/>
<dbReference type="WBParaSite" id="jg22124">
    <property type="protein sequence ID" value="jg22124"/>
    <property type="gene ID" value="jg22124"/>
</dbReference>
<sequence length="87" mass="9872">MEQWSISNHRGTHRVPSGRLFWSGSYATSSIPTGRDAHHGDDCEFVLVEHSDYCSIMSTLNQHIEREVDQATGEVVREVERRVSATK</sequence>
<proteinExistence type="predicted"/>
<protein>
    <submittedName>
        <fullName evidence="2">Uncharacterized protein</fullName>
    </submittedName>
</protein>
<evidence type="ECO:0000313" key="1">
    <source>
        <dbReference type="Proteomes" id="UP000887574"/>
    </source>
</evidence>
<evidence type="ECO:0000313" key="2">
    <source>
        <dbReference type="WBParaSite" id="jg22124"/>
    </source>
</evidence>
<dbReference type="Proteomes" id="UP000887574">
    <property type="component" value="Unplaced"/>
</dbReference>
<organism evidence="1 2">
    <name type="scientific">Ditylenchus dipsaci</name>
    <dbReference type="NCBI Taxonomy" id="166011"/>
    <lineage>
        <taxon>Eukaryota</taxon>
        <taxon>Metazoa</taxon>
        <taxon>Ecdysozoa</taxon>
        <taxon>Nematoda</taxon>
        <taxon>Chromadorea</taxon>
        <taxon>Rhabditida</taxon>
        <taxon>Tylenchina</taxon>
        <taxon>Tylenchomorpha</taxon>
        <taxon>Sphaerularioidea</taxon>
        <taxon>Anguinidae</taxon>
        <taxon>Anguininae</taxon>
        <taxon>Ditylenchus</taxon>
    </lineage>
</organism>